<evidence type="ECO:0000313" key="4">
    <source>
        <dbReference type="Proteomes" id="UP001223420"/>
    </source>
</evidence>
<reference evidence="3" key="1">
    <citation type="submission" date="2023-07" db="EMBL/GenBank/DDBJ databases">
        <title>Genomic Encyclopedia of Type Strains, Phase IV (KMG-IV): sequencing the most valuable type-strain genomes for metagenomic binning, comparative biology and taxonomic classification.</title>
        <authorList>
            <person name="Goeker M."/>
        </authorList>
    </citation>
    <scope>NUCLEOTIDE SEQUENCE</scope>
    <source>
        <strain evidence="3">DSM 19569</strain>
    </source>
</reference>
<keyword evidence="1" id="KW-0812">Transmembrane</keyword>
<dbReference type="RefSeq" id="WP_230364839.1">
    <property type="nucleotide sequence ID" value="NZ_JAJALK010000001.1"/>
</dbReference>
<dbReference type="AlphaFoldDB" id="A0AAJ1TIK5"/>
<keyword evidence="1" id="KW-0472">Membrane</keyword>
<comment type="caution">
    <text evidence="3">The sequence shown here is derived from an EMBL/GenBank/DDBJ whole genome shotgun (WGS) entry which is preliminary data.</text>
</comment>
<evidence type="ECO:0000259" key="2">
    <source>
        <dbReference type="Pfam" id="PF12697"/>
    </source>
</evidence>
<gene>
    <name evidence="3" type="ORF">QO001_000670</name>
</gene>
<accession>A0AAJ1TIK5</accession>
<proteinExistence type="predicted"/>
<dbReference type="EMBL" id="JAUSWL010000001">
    <property type="protein sequence ID" value="MDQ0541762.1"/>
    <property type="molecule type" value="Genomic_DNA"/>
</dbReference>
<dbReference type="Pfam" id="PF12697">
    <property type="entry name" value="Abhydrolase_6"/>
    <property type="match status" value="1"/>
</dbReference>
<organism evidence="3 4">
    <name type="scientific">Methylobacterium brachiatum</name>
    <dbReference type="NCBI Taxonomy" id="269660"/>
    <lineage>
        <taxon>Bacteria</taxon>
        <taxon>Pseudomonadati</taxon>
        <taxon>Pseudomonadota</taxon>
        <taxon>Alphaproteobacteria</taxon>
        <taxon>Hyphomicrobiales</taxon>
        <taxon>Methylobacteriaceae</taxon>
        <taxon>Methylobacterium</taxon>
    </lineage>
</organism>
<feature type="domain" description="AB hydrolase-1" evidence="2">
    <location>
        <begin position="75"/>
        <end position="324"/>
    </location>
</feature>
<evidence type="ECO:0000256" key="1">
    <source>
        <dbReference type="SAM" id="Phobius"/>
    </source>
</evidence>
<name>A0AAJ1TIK5_9HYPH</name>
<keyword evidence="1" id="KW-1133">Transmembrane helix</keyword>
<dbReference type="Gene3D" id="3.40.50.1820">
    <property type="entry name" value="alpha/beta hydrolase"/>
    <property type="match status" value="1"/>
</dbReference>
<feature type="transmembrane region" description="Helical" evidence="1">
    <location>
        <begin position="12"/>
        <end position="32"/>
    </location>
</feature>
<protein>
    <submittedName>
        <fullName evidence="3">Pimeloyl-ACP methyl ester carboxylesterase</fullName>
    </submittedName>
</protein>
<dbReference type="PANTHER" id="PTHR46438">
    <property type="entry name" value="ALPHA/BETA-HYDROLASES SUPERFAMILY PROTEIN"/>
    <property type="match status" value="1"/>
</dbReference>
<sequence length="344" mass="38279">MSRQPREKGRAGSYGIAAFLTFLGSAAGLVGWSRFAMNRRMDLPPALPGRLETLATERAGAIALYGSREQEGVPLLLIHSINAAANAYEVRPLYKHYRDSRPAYALDLPGFGFSERSRRRYTPRLMVEAIHAAVAEIRGRHRGGAIDAMALSLSCSYLARAAVERPDDYRSLGLISPTGFDARLSGEGPPDGHRGRDALRNLLDRPPFGRPLFDALASRPSMRFFLQKTFGSKDIDEGLFAYDHASAHQPGAEHAPYCFIAGHLFPTDSTRLYEELRLPVWMVHGRRGDFVDYRLAPRVAGRPNWRVFSLPTGAFPHFERLDDVTADYDAFLESLSPVTHRPQA</sequence>
<dbReference type="InterPro" id="IPR000073">
    <property type="entry name" value="AB_hydrolase_1"/>
</dbReference>
<dbReference type="Proteomes" id="UP001223420">
    <property type="component" value="Unassembled WGS sequence"/>
</dbReference>
<dbReference type="PANTHER" id="PTHR46438:SF2">
    <property type="entry name" value="ALPHA_BETA-HYDROLASES SUPERFAMILY PROTEIN"/>
    <property type="match status" value="1"/>
</dbReference>
<evidence type="ECO:0000313" key="3">
    <source>
        <dbReference type="EMBL" id="MDQ0541762.1"/>
    </source>
</evidence>
<dbReference type="InterPro" id="IPR029058">
    <property type="entry name" value="AB_hydrolase_fold"/>
</dbReference>
<dbReference type="SUPFAM" id="SSF53474">
    <property type="entry name" value="alpha/beta-Hydrolases"/>
    <property type="match status" value="1"/>
</dbReference>